<keyword evidence="5" id="KW-1185">Reference proteome</keyword>
<reference evidence="4 5" key="1">
    <citation type="submission" date="2018-04" db="EMBL/GenBank/DDBJ databases">
        <title>Genomic Encyclopedia of Archaeal and Bacterial Type Strains, Phase II (KMG-II): from individual species to whole genera.</title>
        <authorList>
            <person name="Goeker M."/>
        </authorList>
    </citation>
    <scope>NUCLEOTIDE SEQUENCE [LARGE SCALE GENOMIC DNA]</scope>
    <source>
        <strain evidence="4 5">DSM 26809</strain>
    </source>
</reference>
<dbReference type="Gene3D" id="3.30.450.40">
    <property type="match status" value="1"/>
</dbReference>
<dbReference type="EC" id="2.7.13.3" evidence="2"/>
<evidence type="ECO:0000256" key="1">
    <source>
        <dbReference type="ARBA" id="ARBA00000085"/>
    </source>
</evidence>
<dbReference type="SUPFAM" id="SSF55781">
    <property type="entry name" value="GAF domain-like"/>
    <property type="match status" value="1"/>
</dbReference>
<dbReference type="AlphaFoldDB" id="A0A2T5JB35"/>
<dbReference type="Proteomes" id="UP000244168">
    <property type="component" value="Unassembled WGS sequence"/>
</dbReference>
<evidence type="ECO:0000256" key="2">
    <source>
        <dbReference type="ARBA" id="ARBA00012438"/>
    </source>
</evidence>
<feature type="domain" description="Histidine kinase" evidence="3">
    <location>
        <begin position="184"/>
        <end position="405"/>
    </location>
</feature>
<dbReference type="InterPro" id="IPR003018">
    <property type="entry name" value="GAF"/>
</dbReference>
<evidence type="ECO:0000259" key="3">
    <source>
        <dbReference type="PROSITE" id="PS50109"/>
    </source>
</evidence>
<keyword evidence="4" id="KW-0808">Transferase</keyword>
<evidence type="ECO:0000313" key="4">
    <source>
        <dbReference type="EMBL" id="PTQ98074.1"/>
    </source>
</evidence>
<dbReference type="GO" id="GO:0000155">
    <property type="term" value="F:phosphorelay sensor kinase activity"/>
    <property type="evidence" value="ECO:0007669"/>
    <property type="project" value="InterPro"/>
</dbReference>
<accession>A0A2T5JB35</accession>
<dbReference type="InterPro" id="IPR005467">
    <property type="entry name" value="His_kinase_dom"/>
</dbReference>
<comment type="catalytic activity">
    <reaction evidence="1">
        <text>ATP + protein L-histidine = ADP + protein N-phospho-L-histidine.</text>
        <dbReference type="EC" id="2.7.13.3"/>
    </reaction>
</comment>
<dbReference type="SMART" id="SM00387">
    <property type="entry name" value="HATPase_c"/>
    <property type="match status" value="1"/>
</dbReference>
<dbReference type="RefSeq" id="WP_107828262.1">
    <property type="nucleotide sequence ID" value="NZ_CP160205.1"/>
</dbReference>
<comment type="caution">
    <text evidence="4">The sequence shown here is derived from an EMBL/GenBank/DDBJ whole genome shotgun (WGS) entry which is preliminary data.</text>
</comment>
<organism evidence="4 5">
    <name type="scientific">Mucilaginibacter yixingensis</name>
    <dbReference type="NCBI Taxonomy" id="1295612"/>
    <lineage>
        <taxon>Bacteria</taxon>
        <taxon>Pseudomonadati</taxon>
        <taxon>Bacteroidota</taxon>
        <taxon>Sphingobacteriia</taxon>
        <taxon>Sphingobacteriales</taxon>
        <taxon>Sphingobacteriaceae</taxon>
        <taxon>Mucilaginibacter</taxon>
    </lineage>
</organism>
<proteinExistence type="predicted"/>
<dbReference type="SMART" id="SM00065">
    <property type="entry name" value="GAF"/>
    <property type="match status" value="1"/>
</dbReference>
<dbReference type="PANTHER" id="PTHR43102">
    <property type="entry name" value="SLR1143 PROTEIN"/>
    <property type="match status" value="1"/>
</dbReference>
<dbReference type="Pfam" id="PF02518">
    <property type="entry name" value="HATPase_c"/>
    <property type="match status" value="1"/>
</dbReference>
<dbReference type="Gene3D" id="3.30.565.10">
    <property type="entry name" value="Histidine kinase-like ATPase, C-terminal domain"/>
    <property type="match status" value="1"/>
</dbReference>
<dbReference type="InterPro" id="IPR029016">
    <property type="entry name" value="GAF-like_dom_sf"/>
</dbReference>
<gene>
    <name evidence="4" type="ORF">C8P68_103234</name>
</gene>
<dbReference type="PROSITE" id="PS50109">
    <property type="entry name" value="HIS_KIN"/>
    <property type="match status" value="1"/>
</dbReference>
<evidence type="ECO:0000313" key="5">
    <source>
        <dbReference type="Proteomes" id="UP000244168"/>
    </source>
</evidence>
<dbReference type="SUPFAM" id="SSF47384">
    <property type="entry name" value="Homodimeric domain of signal transducing histidine kinase"/>
    <property type="match status" value="1"/>
</dbReference>
<dbReference type="OrthoDB" id="9811889at2"/>
<dbReference type="PANTHER" id="PTHR43102:SF2">
    <property type="entry name" value="GAF DOMAIN-CONTAINING PROTEIN"/>
    <property type="match status" value="1"/>
</dbReference>
<dbReference type="PRINTS" id="PR00344">
    <property type="entry name" value="BCTRLSENSOR"/>
</dbReference>
<dbReference type="InterPro" id="IPR036097">
    <property type="entry name" value="HisK_dim/P_sf"/>
</dbReference>
<name>A0A2T5JB35_9SPHI</name>
<dbReference type="Gene3D" id="1.10.287.130">
    <property type="match status" value="1"/>
</dbReference>
<dbReference type="SUPFAM" id="SSF55874">
    <property type="entry name" value="ATPase domain of HSP90 chaperone/DNA topoisomerase II/histidine kinase"/>
    <property type="match status" value="1"/>
</dbReference>
<dbReference type="InterPro" id="IPR004358">
    <property type="entry name" value="Sig_transdc_His_kin-like_C"/>
</dbReference>
<sequence length="408" mass="45428">MNTDPHKPPVPANELERLEALSDLDLDYTNLNGNFSDLTKLAAKVAGTEISLINLLDLHTQWTIANYGMDIDQYPRDETICQYTIMQDTPFEIRDLEQDNRFKNKTYVTDDPSLRYYYGVPLQLEGGQSIGSLCMMDTRVKDITPEKIELLKIIADEIVNRLKTMKAIESLKSSLHEAQESQRRVAHDIRGPIGGIIGLARIISEQGDENTLDEVLEFITLIQKSGHSILELANEILSADTPKRSVKLGNNEYNQLVLKEKLEKLYTPQAVNKKINFSIEVNHETSLMPFSKNKLLQIVGNLISNSMKFTPVGGRITVKLSIRKGEAENHLHMVVEDTGVGMDNAKIDEILDGKCKTTNGTSGEQGYGFGLALVKHLVDGLNGHMYIASRVGSGTTFEIVLPQAKGTE</sequence>
<dbReference type="InterPro" id="IPR003594">
    <property type="entry name" value="HATPase_dom"/>
</dbReference>
<dbReference type="InterPro" id="IPR036890">
    <property type="entry name" value="HATPase_C_sf"/>
</dbReference>
<keyword evidence="4" id="KW-0418">Kinase</keyword>
<protein>
    <recommendedName>
        <fullName evidence="2">histidine kinase</fullName>
        <ecNumber evidence="2">2.7.13.3</ecNumber>
    </recommendedName>
</protein>
<dbReference type="EMBL" id="QAOQ01000003">
    <property type="protein sequence ID" value="PTQ98074.1"/>
    <property type="molecule type" value="Genomic_DNA"/>
</dbReference>